<dbReference type="InterPro" id="IPR008922">
    <property type="entry name" value="Di-copper_centre_dom_sf"/>
</dbReference>
<dbReference type="Proteomes" id="UP000828390">
    <property type="component" value="Unassembled WGS sequence"/>
</dbReference>
<reference evidence="2" key="2">
    <citation type="submission" date="2020-11" db="EMBL/GenBank/DDBJ databases">
        <authorList>
            <person name="McCartney M.A."/>
            <person name="Auch B."/>
            <person name="Kono T."/>
            <person name="Mallez S."/>
            <person name="Becker A."/>
            <person name="Gohl D.M."/>
            <person name="Silverstein K.A.T."/>
            <person name="Koren S."/>
            <person name="Bechman K.B."/>
            <person name="Herman A."/>
            <person name="Abrahante J.E."/>
            <person name="Garbe J."/>
        </authorList>
    </citation>
    <scope>NUCLEOTIDE SEQUENCE</scope>
    <source>
        <strain evidence="2">Duluth1</strain>
        <tissue evidence="2">Whole animal</tissue>
    </source>
</reference>
<dbReference type="EMBL" id="JAIWYP010000007">
    <property type="protein sequence ID" value="KAH3800565.1"/>
    <property type="molecule type" value="Genomic_DNA"/>
</dbReference>
<accession>A0A9D4FQB9</accession>
<dbReference type="Pfam" id="PF00264">
    <property type="entry name" value="Tyrosinase"/>
    <property type="match status" value="1"/>
</dbReference>
<dbReference type="GO" id="GO:0016491">
    <property type="term" value="F:oxidoreductase activity"/>
    <property type="evidence" value="ECO:0007669"/>
    <property type="project" value="InterPro"/>
</dbReference>
<gene>
    <name evidence="2" type="ORF">DPMN_154198</name>
</gene>
<reference evidence="2" key="1">
    <citation type="journal article" date="2019" name="bioRxiv">
        <title>The Genome of the Zebra Mussel, Dreissena polymorpha: A Resource for Invasive Species Research.</title>
        <authorList>
            <person name="McCartney M.A."/>
            <person name="Auch B."/>
            <person name="Kono T."/>
            <person name="Mallez S."/>
            <person name="Zhang Y."/>
            <person name="Obille A."/>
            <person name="Becker A."/>
            <person name="Abrahante J.E."/>
            <person name="Garbe J."/>
            <person name="Badalamenti J.P."/>
            <person name="Herman A."/>
            <person name="Mangelson H."/>
            <person name="Liachko I."/>
            <person name="Sullivan S."/>
            <person name="Sone E.D."/>
            <person name="Koren S."/>
            <person name="Silverstein K.A.T."/>
            <person name="Beckman K.B."/>
            <person name="Gohl D.M."/>
        </authorList>
    </citation>
    <scope>NUCLEOTIDE SEQUENCE</scope>
    <source>
        <strain evidence="2">Duluth1</strain>
        <tissue evidence="2">Whole animal</tissue>
    </source>
</reference>
<comment type="caution">
    <text evidence="2">The sequence shown here is derived from an EMBL/GenBank/DDBJ whole genome shotgun (WGS) entry which is preliminary data.</text>
</comment>
<dbReference type="SUPFAM" id="SSF48056">
    <property type="entry name" value="Di-copper centre-containing domain"/>
    <property type="match status" value="1"/>
</dbReference>
<feature type="domain" description="Tyrosinase copper-binding" evidence="1">
    <location>
        <begin position="7"/>
        <end position="75"/>
    </location>
</feature>
<organism evidence="2 3">
    <name type="scientific">Dreissena polymorpha</name>
    <name type="common">Zebra mussel</name>
    <name type="synonym">Mytilus polymorpha</name>
    <dbReference type="NCBI Taxonomy" id="45954"/>
    <lineage>
        <taxon>Eukaryota</taxon>
        <taxon>Metazoa</taxon>
        <taxon>Spiralia</taxon>
        <taxon>Lophotrochozoa</taxon>
        <taxon>Mollusca</taxon>
        <taxon>Bivalvia</taxon>
        <taxon>Autobranchia</taxon>
        <taxon>Heteroconchia</taxon>
        <taxon>Euheterodonta</taxon>
        <taxon>Imparidentia</taxon>
        <taxon>Neoheterodontei</taxon>
        <taxon>Myida</taxon>
        <taxon>Dreissenoidea</taxon>
        <taxon>Dreissenidae</taxon>
        <taxon>Dreissena</taxon>
    </lineage>
</organism>
<sequence>MCNFDCYRFEEAIQRINGQVSIPCWDTTLDIDMVHPRTTIVFSSEFFRNSDGQVTTGPFANWVTPIGALTRNIAGGSTLFTKANIRSILTRFQTREITVPTALLQFNFEFFRNGLWKSLQ</sequence>
<dbReference type="InterPro" id="IPR002227">
    <property type="entry name" value="Tyrosinase_Cu-bd"/>
</dbReference>
<protein>
    <recommendedName>
        <fullName evidence="1">Tyrosinase copper-binding domain-containing protein</fullName>
    </recommendedName>
</protein>
<keyword evidence="3" id="KW-1185">Reference proteome</keyword>
<evidence type="ECO:0000313" key="3">
    <source>
        <dbReference type="Proteomes" id="UP000828390"/>
    </source>
</evidence>
<evidence type="ECO:0000313" key="2">
    <source>
        <dbReference type="EMBL" id="KAH3800565.1"/>
    </source>
</evidence>
<evidence type="ECO:0000259" key="1">
    <source>
        <dbReference type="Pfam" id="PF00264"/>
    </source>
</evidence>
<dbReference type="Gene3D" id="1.10.1280.10">
    <property type="entry name" value="Di-copper center containing domain from catechol oxidase"/>
    <property type="match status" value="1"/>
</dbReference>
<dbReference type="AlphaFoldDB" id="A0A9D4FQB9"/>
<name>A0A9D4FQB9_DREPO</name>
<proteinExistence type="predicted"/>